<gene>
    <name evidence="7" type="ORF">THRCLA_02448</name>
</gene>
<dbReference type="PANTHER" id="PTHR10698:SF0">
    <property type="entry name" value="V-TYPE PROTON ATPASE SUBUNIT H"/>
    <property type="match status" value="1"/>
</dbReference>
<sequence>MSLGSSAADAKMNALDVALAREEALAKFKDINWGTYSRPGGFSLDKNEISAIKEMETIAKTALQNEDQTDAIIDTFLKESGDALGHGLLKLIKNVTEPSVLRYAFARIDELLPDGGRLRKRIGYFIPEGTPIDAAPFLRLLRSETGYTQYAAGYILAQFLTVRPKEQDIAALIQWILDALKASAQMTDPVRAAAARNAVTTLMVLLRNNSARVLFAKADGLRSISEVLKNSQGRAQLAYELSFCLWTLSFCSEAVEKFGSSGALNALIQQVIAAPREKVVRVALEALQNLLGKKNGTYNEAMIDGGLLKTLTNLRERKWTDEDITKSIQSVRDVLIREFKELNTMERYEKELRTGALNWGLLHTDKFWRENYMSFETKEFELIRLLIDLLESEDPKTVAVALYDLGDFVRFYPNGKHIAKRLGAKKVAMKLMTHENAEVQKHALQCISKMMVNKWEFVK</sequence>
<dbReference type="InterPro" id="IPR004908">
    <property type="entry name" value="ATPase_V1-cplx_hsu"/>
</dbReference>
<comment type="subunit">
    <text evidence="5">V-ATPase is a heteromultimeric enzyme made up of two complexes: the ATP-hydrolytic V1 complex and the proton translocation V0 complex.</text>
</comment>
<dbReference type="AlphaFoldDB" id="A0A1W0A553"/>
<comment type="function">
    <text evidence="5">Subunit of the V1 complex of vacuolar(H+)-ATPase (V-ATPase), a multisubunit enzyme composed of a peripheral complex (V1) that hydrolyzes ATP and a membrane integral complex (V0) that translocates protons. V-ATPase is responsible for acidifying and maintaining the pH of intracellular compartments.</text>
</comment>
<dbReference type="Proteomes" id="UP000243217">
    <property type="component" value="Unassembled WGS sequence"/>
</dbReference>
<dbReference type="GO" id="GO:0046961">
    <property type="term" value="F:proton-transporting ATPase activity, rotational mechanism"/>
    <property type="evidence" value="ECO:0007669"/>
    <property type="project" value="UniProtKB-UniRule"/>
</dbReference>
<evidence type="ECO:0000256" key="5">
    <source>
        <dbReference type="PIRNR" id="PIRNR032184"/>
    </source>
</evidence>
<dbReference type="STRING" id="74557.A0A1W0A553"/>
<dbReference type="OrthoDB" id="10263554at2759"/>
<dbReference type="GO" id="GO:0000221">
    <property type="term" value="C:vacuolar proton-transporting V-type ATPase, V1 domain"/>
    <property type="evidence" value="ECO:0007669"/>
    <property type="project" value="UniProtKB-UniRule"/>
</dbReference>
<accession>A0A1W0A553</accession>
<dbReference type="EMBL" id="JNBS01000459">
    <property type="protein sequence ID" value="OQS05413.1"/>
    <property type="molecule type" value="Genomic_DNA"/>
</dbReference>
<protein>
    <recommendedName>
        <fullName evidence="5">V-type proton ATPase subunit H</fullName>
    </recommendedName>
</protein>
<dbReference type="InterPro" id="IPR038497">
    <property type="entry name" value="ATPase_V1-cplx_hsu_C_sf"/>
</dbReference>
<evidence type="ECO:0000313" key="8">
    <source>
        <dbReference type="Proteomes" id="UP000243217"/>
    </source>
</evidence>
<dbReference type="PANTHER" id="PTHR10698">
    <property type="entry name" value="V-TYPE PROTON ATPASE SUBUNIT H"/>
    <property type="match status" value="1"/>
</dbReference>
<feature type="domain" description="ATPase V1 complex subunit H C-terminal" evidence="6">
    <location>
        <begin position="342"/>
        <end position="455"/>
    </location>
</feature>
<reference evidence="7 8" key="1">
    <citation type="journal article" date="2014" name="Genome Biol. Evol.">
        <title>The secreted proteins of Achlya hypogyna and Thraustotheca clavata identify the ancestral oomycete secretome and reveal gene acquisitions by horizontal gene transfer.</title>
        <authorList>
            <person name="Misner I."/>
            <person name="Blouin N."/>
            <person name="Leonard G."/>
            <person name="Richards T.A."/>
            <person name="Lane C.E."/>
        </authorList>
    </citation>
    <scope>NUCLEOTIDE SEQUENCE [LARGE SCALE GENOMIC DNA]</scope>
    <source>
        <strain evidence="7 8">ATCC 34112</strain>
    </source>
</reference>
<dbReference type="Pfam" id="PF03224">
    <property type="entry name" value="V-ATPase_H_N"/>
    <property type="match status" value="1"/>
</dbReference>
<dbReference type="Gene3D" id="1.25.40.150">
    <property type="entry name" value="V-type ATPase, subunit H, C-terminal domain"/>
    <property type="match status" value="1"/>
</dbReference>
<evidence type="ECO:0000256" key="2">
    <source>
        <dbReference type="ARBA" id="ARBA00022448"/>
    </source>
</evidence>
<comment type="caution">
    <text evidence="7">The sequence shown here is derived from an EMBL/GenBank/DDBJ whole genome shotgun (WGS) entry which is preliminary data.</text>
</comment>
<name>A0A1W0A553_9STRA</name>
<dbReference type="Pfam" id="PF11698">
    <property type="entry name" value="V-ATPase_H_C"/>
    <property type="match status" value="1"/>
</dbReference>
<organism evidence="7 8">
    <name type="scientific">Thraustotheca clavata</name>
    <dbReference type="NCBI Taxonomy" id="74557"/>
    <lineage>
        <taxon>Eukaryota</taxon>
        <taxon>Sar</taxon>
        <taxon>Stramenopiles</taxon>
        <taxon>Oomycota</taxon>
        <taxon>Saprolegniomycetes</taxon>
        <taxon>Saprolegniales</taxon>
        <taxon>Achlyaceae</taxon>
        <taxon>Thraustotheca</taxon>
    </lineage>
</organism>
<keyword evidence="8" id="KW-1185">Reference proteome</keyword>
<keyword evidence="3 5" id="KW-0375">Hydrogen ion transport</keyword>
<dbReference type="InterPro" id="IPR016024">
    <property type="entry name" value="ARM-type_fold"/>
</dbReference>
<dbReference type="Gene3D" id="1.25.10.10">
    <property type="entry name" value="Leucine-rich Repeat Variant"/>
    <property type="match status" value="1"/>
</dbReference>
<dbReference type="InterPro" id="IPR011987">
    <property type="entry name" value="ATPase_V1-cplx_hsu_C"/>
</dbReference>
<evidence type="ECO:0000256" key="4">
    <source>
        <dbReference type="ARBA" id="ARBA00023065"/>
    </source>
</evidence>
<comment type="similarity">
    <text evidence="1 5">Belongs to the V-ATPase H subunit family.</text>
</comment>
<evidence type="ECO:0000313" key="7">
    <source>
        <dbReference type="EMBL" id="OQS05413.1"/>
    </source>
</evidence>
<proteinExistence type="inferred from homology"/>
<keyword evidence="4 5" id="KW-0406">Ion transport</keyword>
<dbReference type="InterPro" id="IPR011989">
    <property type="entry name" value="ARM-like"/>
</dbReference>
<evidence type="ECO:0000256" key="3">
    <source>
        <dbReference type="ARBA" id="ARBA00022781"/>
    </source>
</evidence>
<evidence type="ECO:0000259" key="6">
    <source>
        <dbReference type="Pfam" id="PF11698"/>
    </source>
</evidence>
<evidence type="ECO:0000256" key="1">
    <source>
        <dbReference type="ARBA" id="ARBA00008613"/>
    </source>
</evidence>
<dbReference type="SUPFAM" id="SSF48371">
    <property type="entry name" value="ARM repeat"/>
    <property type="match status" value="1"/>
</dbReference>
<dbReference type="PIRSF" id="PIRSF032184">
    <property type="entry name" value="ATPase_V1_H"/>
    <property type="match status" value="1"/>
</dbReference>
<keyword evidence="2 5" id="KW-0813">Transport</keyword>